<evidence type="ECO:0000259" key="3">
    <source>
        <dbReference type="PROSITE" id="PS50003"/>
    </source>
</evidence>
<feature type="compositionally biased region" description="Polar residues" evidence="2">
    <location>
        <begin position="375"/>
        <end position="391"/>
    </location>
</feature>
<proteinExistence type="predicted"/>
<feature type="compositionally biased region" description="Polar residues" evidence="2">
    <location>
        <begin position="324"/>
        <end position="340"/>
    </location>
</feature>
<dbReference type="Proteomes" id="UP000318571">
    <property type="component" value="Chromosome 2"/>
</dbReference>
<feature type="compositionally biased region" description="Low complexity" evidence="2">
    <location>
        <begin position="341"/>
        <end position="353"/>
    </location>
</feature>
<dbReference type="InterPro" id="IPR052223">
    <property type="entry name" value="Actin_Cytoskeleton_Reg"/>
</dbReference>
<gene>
    <name evidence="4" type="ORF">TCAL_01641</name>
</gene>
<evidence type="ECO:0000313" key="5">
    <source>
        <dbReference type="Proteomes" id="UP000318571"/>
    </source>
</evidence>
<feature type="region of interest" description="Disordered" evidence="2">
    <location>
        <begin position="1015"/>
        <end position="1041"/>
    </location>
</feature>
<reference evidence="4 5" key="1">
    <citation type="journal article" date="2018" name="Nat. Ecol. Evol.">
        <title>Genomic signatures of mitonuclear coevolution across populations of Tigriopus californicus.</title>
        <authorList>
            <person name="Barreto F.S."/>
            <person name="Watson E.T."/>
            <person name="Lima T.G."/>
            <person name="Willett C.S."/>
            <person name="Edmands S."/>
            <person name="Li W."/>
            <person name="Burton R.S."/>
        </authorList>
    </citation>
    <scope>NUCLEOTIDE SEQUENCE [LARGE SCALE GENOMIC DNA]</scope>
    <source>
        <strain evidence="4 5">San Diego</strain>
    </source>
</reference>
<feature type="coiled-coil region" evidence="1">
    <location>
        <begin position="706"/>
        <end position="782"/>
    </location>
</feature>
<feature type="compositionally biased region" description="Low complexity" evidence="2">
    <location>
        <begin position="596"/>
        <end position="617"/>
    </location>
</feature>
<feature type="coiled-coil region" evidence="1">
    <location>
        <begin position="811"/>
        <end position="891"/>
    </location>
</feature>
<feature type="domain" description="PH" evidence="3">
    <location>
        <begin position="436"/>
        <end position="536"/>
    </location>
</feature>
<feature type="compositionally biased region" description="Basic and acidic residues" evidence="2">
    <location>
        <begin position="400"/>
        <end position="415"/>
    </location>
</feature>
<feature type="region of interest" description="Disordered" evidence="2">
    <location>
        <begin position="902"/>
        <end position="925"/>
    </location>
</feature>
<evidence type="ECO:0000256" key="2">
    <source>
        <dbReference type="SAM" id="MobiDB-lite"/>
    </source>
</evidence>
<comment type="caution">
    <text evidence="4">The sequence shown here is derived from an EMBL/GenBank/DDBJ whole genome shotgun (WGS) entry which is preliminary data.</text>
</comment>
<dbReference type="PANTHER" id="PTHR17271:SF1">
    <property type="entry name" value="PROTEIN OUTSPREAD"/>
    <property type="match status" value="1"/>
</dbReference>
<dbReference type="GO" id="GO:0015629">
    <property type="term" value="C:actin cytoskeleton"/>
    <property type="evidence" value="ECO:0007669"/>
    <property type="project" value="TreeGrafter"/>
</dbReference>
<dbReference type="PANTHER" id="PTHR17271">
    <property type="entry name" value="PLECKSTRIN HOMOLOGY PH DOMAIN-CONTAINING PROTEIN"/>
    <property type="match status" value="1"/>
</dbReference>
<dbReference type="STRING" id="6832.A0A553PA89"/>
<feature type="compositionally biased region" description="Low complexity" evidence="2">
    <location>
        <begin position="565"/>
        <end position="578"/>
    </location>
</feature>
<dbReference type="Gene3D" id="2.30.29.30">
    <property type="entry name" value="Pleckstrin-homology domain (PH domain)/Phosphotyrosine-binding domain (PTB)"/>
    <property type="match status" value="2"/>
</dbReference>
<dbReference type="PROSITE" id="PS50003">
    <property type="entry name" value="PH_DOMAIN"/>
    <property type="match status" value="2"/>
</dbReference>
<feature type="region of interest" description="Disordered" evidence="2">
    <location>
        <begin position="540"/>
        <end position="580"/>
    </location>
</feature>
<keyword evidence="5" id="KW-1185">Reference proteome</keyword>
<dbReference type="AlphaFoldDB" id="A0A553PA89"/>
<dbReference type="Pfam" id="PF00169">
    <property type="entry name" value="PH"/>
    <property type="match status" value="2"/>
</dbReference>
<dbReference type="EMBL" id="VCGU01000005">
    <property type="protein sequence ID" value="TRY74588.1"/>
    <property type="molecule type" value="Genomic_DNA"/>
</dbReference>
<dbReference type="GO" id="GO:0051015">
    <property type="term" value="F:actin filament binding"/>
    <property type="evidence" value="ECO:0007669"/>
    <property type="project" value="TreeGrafter"/>
</dbReference>
<feature type="compositionally biased region" description="Basic and acidic residues" evidence="2">
    <location>
        <begin position="902"/>
        <end position="917"/>
    </location>
</feature>
<dbReference type="OMA" id="CALYSAK"/>
<evidence type="ECO:0000256" key="1">
    <source>
        <dbReference type="SAM" id="Coils"/>
    </source>
</evidence>
<keyword evidence="1" id="KW-0175">Coiled coil</keyword>
<dbReference type="InterPro" id="IPR011993">
    <property type="entry name" value="PH-like_dom_sf"/>
</dbReference>
<feature type="compositionally biased region" description="Acidic residues" evidence="2">
    <location>
        <begin position="245"/>
        <end position="303"/>
    </location>
</feature>
<feature type="region of interest" description="Disordered" evidence="2">
    <location>
        <begin position="375"/>
        <end position="430"/>
    </location>
</feature>
<feature type="compositionally biased region" description="Basic and acidic residues" evidence="2">
    <location>
        <begin position="201"/>
        <end position="212"/>
    </location>
</feature>
<dbReference type="InterPro" id="IPR001849">
    <property type="entry name" value="PH_domain"/>
</dbReference>
<accession>A0A553PA89</accession>
<dbReference type="SMART" id="SM00233">
    <property type="entry name" value="PH"/>
    <property type="match status" value="2"/>
</dbReference>
<evidence type="ECO:0000313" key="4">
    <source>
        <dbReference type="EMBL" id="TRY74588.1"/>
    </source>
</evidence>
<feature type="region of interest" description="Disordered" evidence="2">
    <location>
        <begin position="156"/>
        <end position="357"/>
    </location>
</feature>
<feature type="compositionally biased region" description="Basic and acidic residues" evidence="2">
    <location>
        <begin position="549"/>
        <end position="558"/>
    </location>
</feature>
<organism evidence="4 5">
    <name type="scientific">Tigriopus californicus</name>
    <name type="common">Marine copepod</name>
    <dbReference type="NCBI Taxonomy" id="6832"/>
    <lineage>
        <taxon>Eukaryota</taxon>
        <taxon>Metazoa</taxon>
        <taxon>Ecdysozoa</taxon>
        <taxon>Arthropoda</taxon>
        <taxon>Crustacea</taxon>
        <taxon>Multicrustacea</taxon>
        <taxon>Hexanauplia</taxon>
        <taxon>Copepoda</taxon>
        <taxon>Harpacticoida</taxon>
        <taxon>Harpacticidae</taxon>
        <taxon>Tigriopus</taxon>
    </lineage>
</organism>
<name>A0A553PA89_TIGCA</name>
<feature type="compositionally biased region" description="Basic and acidic residues" evidence="2">
    <location>
        <begin position="1015"/>
        <end position="1034"/>
    </location>
</feature>
<protein>
    <recommendedName>
        <fullName evidence="3">PH domain-containing protein</fullName>
    </recommendedName>
</protein>
<dbReference type="SUPFAM" id="SSF50729">
    <property type="entry name" value="PH domain-like"/>
    <property type="match status" value="2"/>
</dbReference>
<sequence>MGLGECRKFVPNIFNKQKCSNCYKLKLQHSEEALEVAKTARNVARCGYLFVAPDWDFTNPVYRTKRWQRRWFVLFDDGELTYSIDDHPETVPFCVIDMNNVFEITSADGITGNPNSIAIVAPDGIHFIKGSCPEESRLWLDILKLFSQCSTNIRKEGGMGGRGRRANRSATFPGIRNIGPSFRESQKLATVENGAETPEENENRDPEAEGHPPHRRASLKPNGTMDHEDDKSEVLKEDQNVKDQEESEDEEDVSEEDDDDDEEEEEEEGEGDEDDEEEDEEEEEEGEEEEEDEDEEEEEDEETSTGTSEEDVAKVQSFPEVSKSDLTNGLSCNSFSKFNHSPTSSSSRYTLSAESRRTSHSRIVSLAHIGSSLSKSSIFGAGSSESISQRESPVRSIHSRSREGSTDLDWEDRSSPRGKRGVPDGGNLTSEGAFDLNVKKGWLMKESGRSDSKEWHKYWFVLQDGALMYYRDPLAESNGFLDGVIALNLVEEVDVEDVDRNFGFRLKTLEPRIHRLSAVTAGIRMKWMDAVKCATSASSTPRTSISKDVMPDKLDTEPVKTYAEPASSSPSTNKTPTTRLTAARRVDSFSKLSSLTNPASNSYTSSSRSSSYCPTATNESMEESITKSAESARARVNNALRKETFHIRSKSSVDISNRLPMRSDSKDYNSCINNTRDITNPKQPLVIEKQEKHPTAVLQTHSVTDMKAMQDRVSEVEKKNAKLEVELKGMRAQALLLKSDSESLRDHLEKEQSSSTQLRHDLEASEKRLADLTKEKKIESDKLVKIMQDNSVLKQSMSEHIKNADKWKSMYQNLMYDSEDLQERILVYERETERRSSTLGDQLLSKDQIIADLSEQLKESEERIHDLLADMDATKEDRQTLQQAHEEEMSRLIMAVESKFNEDRLSRKESQSNRSHDSDDEDTKTIVQIPEAGSASTPEAFSELCSRLQAAIDEIDHLKRTLRDRQSSIDTLDVEKVCLEQAFKRTILMHEEQEKMLVERVQDLTNKLYSSEKSLRQIQERRASRQHKLLKDKLNNSSASN</sequence>
<feature type="region of interest" description="Disordered" evidence="2">
    <location>
        <begin position="593"/>
        <end position="630"/>
    </location>
</feature>
<feature type="domain" description="PH" evidence="3">
    <location>
        <begin position="42"/>
        <end position="148"/>
    </location>
</feature>
<feature type="compositionally biased region" description="Basic and acidic residues" evidence="2">
    <location>
        <begin position="225"/>
        <end position="244"/>
    </location>
</feature>